<dbReference type="GO" id="GO:0016787">
    <property type="term" value="F:hydrolase activity"/>
    <property type="evidence" value="ECO:0007669"/>
    <property type="project" value="UniProtKB-KW"/>
</dbReference>
<dbReference type="InterPro" id="IPR029000">
    <property type="entry name" value="Cyclophilin-like_dom_sf"/>
</dbReference>
<dbReference type="AlphaFoldDB" id="A0A5S3XN89"/>
<evidence type="ECO:0000313" key="7">
    <source>
        <dbReference type="Proteomes" id="UP000305730"/>
    </source>
</evidence>
<evidence type="ECO:0000256" key="3">
    <source>
        <dbReference type="ARBA" id="ARBA00022840"/>
    </source>
</evidence>
<dbReference type="GO" id="GO:0005524">
    <property type="term" value="F:ATP binding"/>
    <property type="evidence" value="ECO:0007669"/>
    <property type="project" value="UniProtKB-KW"/>
</dbReference>
<dbReference type="Gene3D" id="2.40.100.10">
    <property type="entry name" value="Cyclophilin-like"/>
    <property type="match status" value="1"/>
</dbReference>
<dbReference type="Proteomes" id="UP000305730">
    <property type="component" value="Unassembled WGS sequence"/>
</dbReference>
<evidence type="ECO:0000313" key="5">
    <source>
        <dbReference type="EMBL" id="TMP43035.1"/>
    </source>
</evidence>
<dbReference type="PANTHER" id="PTHR43309">
    <property type="entry name" value="5-OXOPROLINASE SUBUNIT C"/>
    <property type="match status" value="1"/>
</dbReference>
<comment type="caution">
    <text evidence="6">The sequence shown here is derived from an EMBL/GenBank/DDBJ whole genome shotgun (WGS) entry which is preliminary data.</text>
</comment>
<reference evidence="6 8" key="1">
    <citation type="submission" date="2017-12" db="EMBL/GenBank/DDBJ databases">
        <authorList>
            <person name="Paulsen S."/>
            <person name="Gram L.K."/>
        </authorList>
    </citation>
    <scope>NUCLEOTIDE SEQUENCE [LARGE SCALE GENOMIC DNA]</scope>
    <source>
        <strain evidence="6 8">S2231</strain>
        <strain evidence="5">S2233</strain>
    </source>
</reference>
<dbReference type="OrthoDB" id="9768696at2"/>
<reference evidence="6" key="3">
    <citation type="submission" date="2019-09" db="EMBL/GenBank/DDBJ databases">
        <title>Co-occurence of chitin degradation, pigmentation and bioactivity in marine Pseudoalteromonas.</title>
        <authorList>
            <person name="Sonnenschein E.C."/>
            <person name="Bech P.K."/>
        </authorList>
    </citation>
    <scope>NUCLEOTIDE SEQUENCE</scope>
    <source>
        <strain evidence="6">S2231</strain>
        <strain evidence="5 7">S2233</strain>
    </source>
</reference>
<evidence type="ECO:0000313" key="8">
    <source>
        <dbReference type="Proteomes" id="UP000307706"/>
    </source>
</evidence>
<name>A0A5S3XN89_9GAMM</name>
<dbReference type="InterPro" id="IPR052708">
    <property type="entry name" value="PxpC"/>
</dbReference>
<keyword evidence="2 6" id="KW-0378">Hydrolase</keyword>
<evidence type="ECO:0000256" key="2">
    <source>
        <dbReference type="ARBA" id="ARBA00022801"/>
    </source>
</evidence>
<dbReference type="NCBIfam" id="TIGR00724">
    <property type="entry name" value="urea_amlyse_rel"/>
    <property type="match status" value="1"/>
</dbReference>
<dbReference type="Pfam" id="PF02626">
    <property type="entry name" value="CT_A_B"/>
    <property type="match status" value="1"/>
</dbReference>
<gene>
    <name evidence="6" type="ORF">CWB96_11995</name>
    <name evidence="5" type="ORF">CWB97_10410</name>
</gene>
<dbReference type="RefSeq" id="WP_138596952.1">
    <property type="nucleotide sequence ID" value="NZ_PNCK01000035.1"/>
</dbReference>
<keyword evidence="7" id="KW-1185">Reference proteome</keyword>
<keyword evidence="1" id="KW-0547">Nucleotide-binding</keyword>
<dbReference type="SMART" id="SM00797">
    <property type="entry name" value="AHS2"/>
    <property type="match status" value="1"/>
</dbReference>
<evidence type="ECO:0000256" key="1">
    <source>
        <dbReference type="ARBA" id="ARBA00022741"/>
    </source>
</evidence>
<dbReference type="PANTHER" id="PTHR43309:SF4">
    <property type="entry name" value="CARBOXYLTRANSFERASE DOMAIN-CONTAINING PROTEIN"/>
    <property type="match status" value="1"/>
</dbReference>
<feature type="domain" description="Carboxyltransferase" evidence="4">
    <location>
        <begin position="23"/>
        <end position="296"/>
    </location>
</feature>
<dbReference type="EMBL" id="PNCL01000057">
    <property type="protein sequence ID" value="TMP58401.1"/>
    <property type="molecule type" value="Genomic_DNA"/>
</dbReference>
<evidence type="ECO:0000259" key="4">
    <source>
        <dbReference type="SMART" id="SM00797"/>
    </source>
</evidence>
<evidence type="ECO:0000313" key="6">
    <source>
        <dbReference type="EMBL" id="TMP58401.1"/>
    </source>
</evidence>
<keyword evidence="3" id="KW-0067">ATP-binding</keyword>
<proteinExistence type="predicted"/>
<protein>
    <submittedName>
        <fullName evidence="6">Allophanate hydrolase</fullName>
    </submittedName>
</protein>
<accession>A0A5S3XN89</accession>
<dbReference type="Proteomes" id="UP000307706">
    <property type="component" value="Unassembled WGS sequence"/>
</dbReference>
<reference evidence="8" key="2">
    <citation type="submission" date="2019-06" db="EMBL/GenBank/DDBJ databases">
        <title>Co-occurence of chitin degradation, pigmentation and bioactivity in marine Pseudoalteromonas.</title>
        <authorList>
            <person name="Sonnenschein E.C."/>
            <person name="Bech P.K."/>
        </authorList>
    </citation>
    <scope>NUCLEOTIDE SEQUENCE [LARGE SCALE GENOMIC DNA]</scope>
    <source>
        <strain evidence="8">S2231</strain>
    </source>
</reference>
<sequence length="310" mass="33878">MLTVIKQGVLCSIQDTGRHGYRHLGVGQSGALDPIAVKLANLLLNNDMNEPVIEVTIGLAQFEFTASINFSITGGDLRAKLNGRPLYPGWRYFAESGDILSFSTSHNAQRAYLAVQGGFVIDDVLNAKSTDMQAQFGGYHGRALKVGDQLSFYADKTPLPHLGVKQPDYTNEIRVLKGPHCDKLPKGSFEHFLQTKWFVSDMNNRMGSRLTANDTVQHHATIASQAVHPGVIQYPPNGQPIVLLNDCQTTGGYPIIASVISADLRLFSQLGSQQPCRFIGVSVSQAHHAMKKLNSHLAQFALANNNNIEQ</sequence>
<organism evidence="6 8">
    <name type="scientific">Pseudoalteromonas citrea</name>
    <dbReference type="NCBI Taxonomy" id="43655"/>
    <lineage>
        <taxon>Bacteria</taxon>
        <taxon>Pseudomonadati</taxon>
        <taxon>Pseudomonadota</taxon>
        <taxon>Gammaproteobacteria</taxon>
        <taxon>Alteromonadales</taxon>
        <taxon>Pseudoalteromonadaceae</taxon>
        <taxon>Pseudoalteromonas</taxon>
    </lineage>
</organism>
<dbReference type="InterPro" id="IPR003778">
    <property type="entry name" value="CT_A_B"/>
</dbReference>
<dbReference type="EMBL" id="PNCK01000035">
    <property type="protein sequence ID" value="TMP43035.1"/>
    <property type="molecule type" value="Genomic_DNA"/>
</dbReference>